<feature type="region of interest" description="Disordered" evidence="1">
    <location>
        <begin position="42"/>
        <end position="86"/>
    </location>
</feature>
<feature type="compositionally biased region" description="Low complexity" evidence="1">
    <location>
        <begin position="379"/>
        <end position="388"/>
    </location>
</feature>
<feature type="domain" description="DUF4378" evidence="2">
    <location>
        <begin position="599"/>
        <end position="740"/>
    </location>
</feature>
<dbReference type="Pfam" id="PF14383">
    <property type="entry name" value="VARLMGL"/>
    <property type="match status" value="1"/>
</dbReference>
<name>A0AAD4IXJ9_PERFH</name>
<dbReference type="PANTHER" id="PTHR31680">
    <property type="entry name" value="LONGIFOLIA PROTEIN"/>
    <property type="match status" value="1"/>
</dbReference>
<accession>A0AAD4IXJ9</accession>
<reference evidence="4 5" key="1">
    <citation type="journal article" date="2021" name="Nat. Commun.">
        <title>Incipient diploidization of the medicinal plant Perilla within 10,000 years.</title>
        <authorList>
            <person name="Zhang Y."/>
            <person name="Shen Q."/>
            <person name="Leng L."/>
            <person name="Zhang D."/>
            <person name="Chen S."/>
            <person name="Shi Y."/>
            <person name="Ning Z."/>
            <person name="Chen S."/>
        </authorList>
    </citation>
    <scope>NUCLEOTIDE SEQUENCE [LARGE SCALE GENOMIC DNA]</scope>
    <source>
        <strain evidence="5">cv. PC099</strain>
    </source>
</reference>
<dbReference type="Proteomes" id="UP001190926">
    <property type="component" value="Unassembled WGS sequence"/>
</dbReference>
<feature type="region of interest" description="Disordered" evidence="1">
    <location>
        <begin position="340"/>
        <end position="471"/>
    </location>
</feature>
<protein>
    <recommendedName>
        <fullName evidence="6">DUF4378 domain-containing protein</fullName>
    </recommendedName>
</protein>
<evidence type="ECO:0008006" key="6">
    <source>
        <dbReference type="Google" id="ProtNLM"/>
    </source>
</evidence>
<dbReference type="AlphaFoldDB" id="A0AAD4IXJ9"/>
<dbReference type="InterPro" id="IPR032795">
    <property type="entry name" value="DUF3741-assoc"/>
</dbReference>
<comment type="caution">
    <text evidence="4">The sequence shown here is derived from an EMBL/GenBank/DDBJ whole genome shotgun (WGS) entry which is preliminary data.</text>
</comment>
<feature type="compositionally biased region" description="Basic and acidic residues" evidence="1">
    <location>
        <begin position="169"/>
        <end position="187"/>
    </location>
</feature>
<dbReference type="PANTHER" id="PTHR31680:SF12">
    <property type="entry name" value="OS11G0587300 PROTEIN"/>
    <property type="match status" value="1"/>
</dbReference>
<feature type="compositionally biased region" description="Basic and acidic residues" evidence="1">
    <location>
        <begin position="438"/>
        <end position="447"/>
    </location>
</feature>
<evidence type="ECO:0000313" key="4">
    <source>
        <dbReference type="EMBL" id="KAH6823408.1"/>
    </source>
</evidence>
<feature type="domain" description="DUF3741" evidence="3">
    <location>
        <begin position="139"/>
        <end position="167"/>
    </location>
</feature>
<dbReference type="InterPro" id="IPR033334">
    <property type="entry name" value="LNG1/2"/>
</dbReference>
<proteinExistence type="predicted"/>
<feature type="region of interest" description="Disordered" evidence="1">
    <location>
        <begin position="160"/>
        <end position="187"/>
    </location>
</feature>
<evidence type="ECO:0000259" key="3">
    <source>
        <dbReference type="Pfam" id="PF14383"/>
    </source>
</evidence>
<organism evidence="4 5">
    <name type="scientific">Perilla frutescens var. hirtella</name>
    <name type="common">Perilla citriodora</name>
    <name type="synonym">Perilla setoyensis</name>
    <dbReference type="NCBI Taxonomy" id="608512"/>
    <lineage>
        <taxon>Eukaryota</taxon>
        <taxon>Viridiplantae</taxon>
        <taxon>Streptophyta</taxon>
        <taxon>Embryophyta</taxon>
        <taxon>Tracheophyta</taxon>
        <taxon>Spermatophyta</taxon>
        <taxon>Magnoliopsida</taxon>
        <taxon>eudicotyledons</taxon>
        <taxon>Gunneridae</taxon>
        <taxon>Pentapetalae</taxon>
        <taxon>asterids</taxon>
        <taxon>lamiids</taxon>
        <taxon>Lamiales</taxon>
        <taxon>Lamiaceae</taxon>
        <taxon>Nepetoideae</taxon>
        <taxon>Elsholtzieae</taxon>
        <taxon>Perilla</taxon>
    </lineage>
</organism>
<evidence type="ECO:0000259" key="2">
    <source>
        <dbReference type="Pfam" id="PF14309"/>
    </source>
</evidence>
<evidence type="ECO:0000256" key="1">
    <source>
        <dbReference type="SAM" id="MobiDB-lite"/>
    </source>
</evidence>
<dbReference type="Pfam" id="PF14309">
    <property type="entry name" value="DUF4378"/>
    <property type="match status" value="1"/>
</dbReference>
<evidence type="ECO:0000313" key="5">
    <source>
        <dbReference type="Proteomes" id="UP001190926"/>
    </source>
</evidence>
<dbReference type="InterPro" id="IPR025486">
    <property type="entry name" value="DUF4378"/>
</dbReference>
<keyword evidence="5" id="KW-1185">Reference proteome</keyword>
<dbReference type="EMBL" id="SDAM02000907">
    <property type="protein sequence ID" value="KAH6823408.1"/>
    <property type="molecule type" value="Genomic_DNA"/>
</dbReference>
<dbReference type="GO" id="GO:0051513">
    <property type="term" value="P:regulation of monopolar cell growth"/>
    <property type="evidence" value="ECO:0007669"/>
    <property type="project" value="InterPro"/>
</dbReference>
<feature type="compositionally biased region" description="Polar residues" evidence="1">
    <location>
        <begin position="406"/>
        <end position="437"/>
    </location>
</feature>
<gene>
    <name evidence="4" type="ORF">C2S53_000146</name>
</gene>
<sequence>MTTGLVKEQNLEKQIQKQMGCMAGFLHIFDRHHILTGKRLHAARRLPPSPPYGDATSESGKSAPPSPAMSADLGGQAPAAELPPKSPLPLPIFELKDGARSSWKFSKEAPRLSLDSRATTDAKGGLHPKEIRTNAVAADAADDGHQHRSPSVIARLMGLEPLPNSSDSQPEKQPELRRSASESRVSKDLFQSRLMADCSSLYSKPHTQLHSPHLTNATINPHYADPRNQSLKKGANAEVSAGLSRGGLNSTSPWRAPQPRKSFFDSGDVFPEPKQNLSVCSEIEKRIKIRGIEEPSKDLETLKQILEALQLKGLLHSKPPPTPPQQNQVRYRNIVYDDSPIVLMKPSRSSTSKPTNRGIGNDYSSQSYGNKKVGGVRRNSSPTGETSPSPSPRRERNARSPARSGRNASPISRSVDGNVNASRSNSPVKSKQLLNQRRVSESADRRGSPVHSPKVNGTGPERSPRSKKPTVVINQKEKITTVVATEDSYSSVSGSSVTTSTDTERWKAEEFKEGKSLLERCDKLLHSIAEFAATDMQPSPVSVLDSSFYKDESLTPSPVTTKRNIDFKDQYGESEEEFWTPVVSPIRSKRLDSSSDDCDFVYISDIVRASHYLPEDSDVFLLLEKQQHLRGSDTSKVSRLQRKMIFDTISEILEREARLPPWKAVASRCCNGSTALDKVWSEYRRIRECDTAEDLFETICRVLKRDLAGDAMTGWGDCPVEMSEVVLDIERLVFKDMVCEIIEDLSSSSSFIMPKRKLVF</sequence>